<keyword evidence="2" id="KW-1133">Transmembrane helix</keyword>
<reference evidence="4" key="1">
    <citation type="journal article" date="2017" name="Nat. Commun.">
        <title>The asparagus genome sheds light on the origin and evolution of a young Y chromosome.</title>
        <authorList>
            <person name="Harkess A."/>
            <person name="Zhou J."/>
            <person name="Xu C."/>
            <person name="Bowers J.E."/>
            <person name="Van der Hulst R."/>
            <person name="Ayyampalayam S."/>
            <person name="Mercati F."/>
            <person name="Riccardi P."/>
            <person name="McKain M.R."/>
            <person name="Kakrana A."/>
            <person name="Tang H."/>
            <person name="Ray J."/>
            <person name="Groenendijk J."/>
            <person name="Arikit S."/>
            <person name="Mathioni S.M."/>
            <person name="Nakano M."/>
            <person name="Shan H."/>
            <person name="Telgmann-Rauber A."/>
            <person name="Kanno A."/>
            <person name="Yue Z."/>
            <person name="Chen H."/>
            <person name="Li W."/>
            <person name="Chen Y."/>
            <person name="Xu X."/>
            <person name="Zhang Y."/>
            <person name="Luo S."/>
            <person name="Chen H."/>
            <person name="Gao J."/>
            <person name="Mao Z."/>
            <person name="Pires J.C."/>
            <person name="Luo M."/>
            <person name="Kudrna D."/>
            <person name="Wing R.A."/>
            <person name="Meyers B.C."/>
            <person name="Yi K."/>
            <person name="Kong H."/>
            <person name="Lavrijsen P."/>
            <person name="Sunseri F."/>
            <person name="Falavigna A."/>
            <person name="Ye Y."/>
            <person name="Leebens-Mack J.H."/>
            <person name="Chen G."/>
        </authorList>
    </citation>
    <scope>NUCLEOTIDE SEQUENCE [LARGE SCALE GENOMIC DNA]</scope>
    <source>
        <strain evidence="4">cv. DH0086</strain>
    </source>
</reference>
<protein>
    <submittedName>
        <fullName evidence="3">Uncharacterized protein</fullName>
    </submittedName>
</protein>
<feature type="compositionally biased region" description="Low complexity" evidence="1">
    <location>
        <begin position="57"/>
        <end position="74"/>
    </location>
</feature>
<evidence type="ECO:0000313" key="4">
    <source>
        <dbReference type="Proteomes" id="UP000243459"/>
    </source>
</evidence>
<evidence type="ECO:0000256" key="1">
    <source>
        <dbReference type="SAM" id="MobiDB-lite"/>
    </source>
</evidence>
<keyword evidence="4" id="KW-1185">Reference proteome</keyword>
<dbReference type="Proteomes" id="UP000243459">
    <property type="component" value="Chromosome 5"/>
</dbReference>
<feature type="transmembrane region" description="Helical" evidence="2">
    <location>
        <begin position="24"/>
        <end position="46"/>
    </location>
</feature>
<sequence length="97" mass="10122">MSDVDSVDSPISHSAYPSPQQGTLISAIAFTFSAIVLTVTLLYILLRENRRNSSIDNTSTAAAGGGNTASTSSSYHQNGKLKPERGRDGPGSPKVSP</sequence>
<evidence type="ECO:0000313" key="3">
    <source>
        <dbReference type="EMBL" id="ONK69500.1"/>
    </source>
</evidence>
<keyword evidence="2" id="KW-0472">Membrane</keyword>
<gene>
    <name evidence="3" type="ORF">A4U43_C05F23590</name>
</gene>
<accession>A0A5P1EZB6</accession>
<evidence type="ECO:0000256" key="2">
    <source>
        <dbReference type="SAM" id="Phobius"/>
    </source>
</evidence>
<keyword evidence="2" id="KW-0812">Transmembrane</keyword>
<dbReference type="EMBL" id="CM007385">
    <property type="protein sequence ID" value="ONK69500.1"/>
    <property type="molecule type" value="Genomic_DNA"/>
</dbReference>
<feature type="region of interest" description="Disordered" evidence="1">
    <location>
        <begin position="54"/>
        <end position="97"/>
    </location>
</feature>
<organism evidence="3 4">
    <name type="scientific">Asparagus officinalis</name>
    <name type="common">Garden asparagus</name>
    <dbReference type="NCBI Taxonomy" id="4686"/>
    <lineage>
        <taxon>Eukaryota</taxon>
        <taxon>Viridiplantae</taxon>
        <taxon>Streptophyta</taxon>
        <taxon>Embryophyta</taxon>
        <taxon>Tracheophyta</taxon>
        <taxon>Spermatophyta</taxon>
        <taxon>Magnoliopsida</taxon>
        <taxon>Liliopsida</taxon>
        <taxon>Asparagales</taxon>
        <taxon>Asparagaceae</taxon>
        <taxon>Asparagoideae</taxon>
        <taxon>Asparagus</taxon>
    </lineage>
</organism>
<proteinExistence type="predicted"/>
<dbReference type="Gramene" id="ONK69500">
    <property type="protein sequence ID" value="ONK69500"/>
    <property type="gene ID" value="A4U43_C05F23590"/>
</dbReference>
<name>A0A5P1EZB6_ASPOF</name>
<dbReference type="AlphaFoldDB" id="A0A5P1EZB6"/>